<feature type="transmembrane region" description="Helical" evidence="1">
    <location>
        <begin position="78"/>
        <end position="98"/>
    </location>
</feature>
<keyword evidence="1" id="KW-0472">Membrane</keyword>
<protein>
    <submittedName>
        <fullName evidence="3">Transmembrane protein 217</fullName>
    </submittedName>
</protein>
<feature type="transmembrane region" description="Helical" evidence="1">
    <location>
        <begin position="149"/>
        <end position="171"/>
    </location>
</feature>
<dbReference type="Proteomes" id="UP001652642">
    <property type="component" value="Chromosome 14"/>
</dbReference>
<organism evidence="2 3">
    <name type="scientific">Pogona vitticeps</name>
    <name type="common">central bearded dragon</name>
    <dbReference type="NCBI Taxonomy" id="103695"/>
    <lineage>
        <taxon>Eukaryota</taxon>
        <taxon>Metazoa</taxon>
        <taxon>Chordata</taxon>
        <taxon>Craniata</taxon>
        <taxon>Vertebrata</taxon>
        <taxon>Euteleostomi</taxon>
        <taxon>Lepidosauria</taxon>
        <taxon>Squamata</taxon>
        <taxon>Bifurcata</taxon>
        <taxon>Unidentata</taxon>
        <taxon>Episquamata</taxon>
        <taxon>Toxicofera</taxon>
        <taxon>Iguania</taxon>
        <taxon>Acrodonta</taxon>
        <taxon>Agamidae</taxon>
        <taxon>Amphibolurinae</taxon>
        <taxon>Pogona</taxon>
    </lineage>
</organism>
<accession>A0ABM5F2C6</accession>
<sequence length="201" mass="22927">MASSEQAVVGFRERMILLCGGGFCGMVPKVGSTVAGIYMILMNSLYMIFEIGHLNWSMSLLERVEPDPTIGVGWVIPYYYYAAIALATITYPLSIYFISSVCKEDTVGIFIYLGWIVFYDISNCVIITLTSQAAKTAGFSIHFLEWVSMLIKITLDCFWIPFIITYAFLILEVRQIETNRRRSRKDSVPPRFRLHARGRME</sequence>
<keyword evidence="1" id="KW-1133">Transmembrane helix</keyword>
<dbReference type="RefSeq" id="XP_072839560.1">
    <property type="nucleotide sequence ID" value="XM_072983459.1"/>
</dbReference>
<reference evidence="3" key="1">
    <citation type="submission" date="2025-08" db="UniProtKB">
        <authorList>
            <consortium name="RefSeq"/>
        </authorList>
    </citation>
    <scope>IDENTIFICATION</scope>
</reference>
<evidence type="ECO:0000313" key="2">
    <source>
        <dbReference type="Proteomes" id="UP001652642"/>
    </source>
</evidence>
<dbReference type="PANTHER" id="PTHR34928:SF3">
    <property type="entry name" value="TRANSMEMBRANE PROTEIN 217B-RELATED"/>
    <property type="match status" value="1"/>
</dbReference>
<gene>
    <name evidence="3" type="primary">LOC110082905</name>
</gene>
<proteinExistence type="predicted"/>
<name>A0ABM5F2C6_9SAUR</name>
<feature type="transmembrane region" description="Helical" evidence="1">
    <location>
        <begin position="110"/>
        <end position="129"/>
    </location>
</feature>
<evidence type="ECO:0000313" key="3">
    <source>
        <dbReference type="RefSeq" id="XP_072839560.1"/>
    </source>
</evidence>
<keyword evidence="1 3" id="KW-0812">Transmembrane</keyword>
<keyword evidence="2" id="KW-1185">Reference proteome</keyword>
<dbReference type="Pfam" id="PF15049">
    <property type="entry name" value="DUF4534"/>
    <property type="match status" value="1"/>
</dbReference>
<dbReference type="InterPro" id="IPR027862">
    <property type="entry name" value="DUF4534"/>
</dbReference>
<dbReference type="GeneID" id="110082905"/>
<evidence type="ECO:0000256" key="1">
    <source>
        <dbReference type="SAM" id="Phobius"/>
    </source>
</evidence>
<dbReference type="PANTHER" id="PTHR34928">
    <property type="entry name" value="TRANSMEMBRANE PROTEIN 217"/>
    <property type="match status" value="1"/>
</dbReference>